<accession>A0AA86TZ28</accession>
<keyword evidence="3" id="KW-1185">Reference proteome</keyword>
<evidence type="ECO:0000313" key="3">
    <source>
        <dbReference type="Proteomes" id="UP001642409"/>
    </source>
</evidence>
<organism evidence="1">
    <name type="scientific">Hexamita inflata</name>
    <dbReference type="NCBI Taxonomy" id="28002"/>
    <lineage>
        <taxon>Eukaryota</taxon>
        <taxon>Metamonada</taxon>
        <taxon>Diplomonadida</taxon>
        <taxon>Hexamitidae</taxon>
        <taxon>Hexamitinae</taxon>
        <taxon>Hexamita</taxon>
    </lineage>
</organism>
<proteinExistence type="predicted"/>
<gene>
    <name evidence="1" type="ORF">HINF_LOCUS22980</name>
    <name evidence="2" type="ORF">HINF_LOCUS78448</name>
</gene>
<comment type="caution">
    <text evidence="1">The sequence shown here is derived from an EMBL/GenBank/DDBJ whole genome shotgun (WGS) entry which is preliminary data.</text>
</comment>
<sequence>MILSKKRQFSGWSRGRTQIRRPFLLHETISIVRQVASVSYSDFSTTESGRKSDATQRIPTTMPNYSRIPNGNQLVTKCQCGDLEHNAQTHSDHARVQQILAYALSALDIGDTMAHDDKCGDDMVSNAPSWSSVSNYAFNMERAQQQARKYTWAILYIRILTNHAVVSTPERRQKR</sequence>
<evidence type="ECO:0000313" key="2">
    <source>
        <dbReference type="EMBL" id="CAL6115040.1"/>
    </source>
</evidence>
<name>A0AA86TZ28_9EUKA</name>
<dbReference type="EMBL" id="CATOUU010000604">
    <property type="protein sequence ID" value="CAI9935335.1"/>
    <property type="molecule type" value="Genomic_DNA"/>
</dbReference>
<protein>
    <submittedName>
        <fullName evidence="2">Hypothetical_protein</fullName>
    </submittedName>
</protein>
<evidence type="ECO:0000313" key="1">
    <source>
        <dbReference type="EMBL" id="CAI9935335.1"/>
    </source>
</evidence>
<dbReference type="EMBL" id="CAXDID020000850">
    <property type="protein sequence ID" value="CAL6115040.1"/>
    <property type="molecule type" value="Genomic_DNA"/>
</dbReference>
<reference evidence="1" key="1">
    <citation type="submission" date="2023-06" db="EMBL/GenBank/DDBJ databases">
        <authorList>
            <person name="Kurt Z."/>
        </authorList>
    </citation>
    <scope>NUCLEOTIDE SEQUENCE</scope>
</reference>
<dbReference type="Proteomes" id="UP001642409">
    <property type="component" value="Unassembled WGS sequence"/>
</dbReference>
<dbReference type="AlphaFoldDB" id="A0AA86TZ28"/>
<reference evidence="2 3" key="2">
    <citation type="submission" date="2024-07" db="EMBL/GenBank/DDBJ databases">
        <authorList>
            <person name="Akdeniz Z."/>
        </authorList>
    </citation>
    <scope>NUCLEOTIDE SEQUENCE [LARGE SCALE GENOMIC DNA]</scope>
</reference>